<dbReference type="OrthoDB" id="6284542at2759"/>
<evidence type="ECO:0000313" key="3">
    <source>
        <dbReference type="Proteomes" id="UP000308267"/>
    </source>
</evidence>
<comment type="caution">
    <text evidence="2">The sequence shown here is derived from an EMBL/GenBank/DDBJ whole genome shotgun (WGS) entry which is preliminary data.</text>
</comment>
<gene>
    <name evidence="2" type="ORF">CRM22_003270</name>
</gene>
<dbReference type="AlphaFoldDB" id="A0A4S2M219"/>
<keyword evidence="3" id="KW-1185">Reference proteome</keyword>
<feature type="compositionally biased region" description="Basic and acidic residues" evidence="1">
    <location>
        <begin position="54"/>
        <end position="90"/>
    </location>
</feature>
<reference evidence="2 3" key="1">
    <citation type="journal article" date="2019" name="BMC Genomics">
        <title>New insights from Opisthorchis felineus genome: update on genomics of the epidemiologically important liver flukes.</title>
        <authorList>
            <person name="Ershov N.I."/>
            <person name="Mordvinov V.A."/>
            <person name="Prokhortchouk E.B."/>
            <person name="Pakharukova M.Y."/>
            <person name="Gunbin K.V."/>
            <person name="Ustyantsev K."/>
            <person name="Genaev M.A."/>
            <person name="Blinov A.G."/>
            <person name="Mazur A."/>
            <person name="Boulygina E."/>
            <person name="Tsygankova S."/>
            <person name="Khrameeva E."/>
            <person name="Chekanov N."/>
            <person name="Fan G."/>
            <person name="Xiao A."/>
            <person name="Zhang H."/>
            <person name="Xu X."/>
            <person name="Yang H."/>
            <person name="Solovyev V."/>
            <person name="Lee S.M."/>
            <person name="Liu X."/>
            <person name="Afonnikov D.A."/>
            <person name="Skryabin K.G."/>
        </authorList>
    </citation>
    <scope>NUCLEOTIDE SEQUENCE [LARGE SCALE GENOMIC DNA]</scope>
    <source>
        <strain evidence="2">AK-0245</strain>
        <tissue evidence="2">Whole organism</tissue>
    </source>
</reference>
<evidence type="ECO:0000313" key="2">
    <source>
        <dbReference type="EMBL" id="TGZ70310.1"/>
    </source>
</evidence>
<feature type="compositionally biased region" description="Basic and acidic residues" evidence="1">
    <location>
        <begin position="170"/>
        <end position="190"/>
    </location>
</feature>
<protein>
    <submittedName>
        <fullName evidence="2">Uncharacterized protein</fullName>
    </submittedName>
</protein>
<dbReference type="STRING" id="147828.A0A4S2M219"/>
<organism evidence="2 3">
    <name type="scientific">Opisthorchis felineus</name>
    <dbReference type="NCBI Taxonomy" id="147828"/>
    <lineage>
        <taxon>Eukaryota</taxon>
        <taxon>Metazoa</taxon>
        <taxon>Spiralia</taxon>
        <taxon>Lophotrochozoa</taxon>
        <taxon>Platyhelminthes</taxon>
        <taxon>Trematoda</taxon>
        <taxon>Digenea</taxon>
        <taxon>Opisthorchiida</taxon>
        <taxon>Opisthorchiata</taxon>
        <taxon>Opisthorchiidae</taxon>
        <taxon>Opisthorchis</taxon>
    </lineage>
</organism>
<feature type="compositionally biased region" description="Basic and acidic residues" evidence="1">
    <location>
        <begin position="120"/>
        <end position="131"/>
    </location>
</feature>
<accession>A0A4S2M219</accession>
<dbReference type="EMBL" id="SJOL01005466">
    <property type="protein sequence ID" value="TGZ70310.1"/>
    <property type="molecule type" value="Genomic_DNA"/>
</dbReference>
<name>A0A4S2M219_OPIFE</name>
<feature type="compositionally biased region" description="Acidic residues" evidence="1">
    <location>
        <begin position="91"/>
        <end position="119"/>
    </location>
</feature>
<feature type="compositionally biased region" description="Basic and acidic residues" evidence="1">
    <location>
        <begin position="147"/>
        <end position="156"/>
    </location>
</feature>
<proteinExistence type="predicted"/>
<evidence type="ECO:0000256" key="1">
    <source>
        <dbReference type="SAM" id="MobiDB-lite"/>
    </source>
</evidence>
<feature type="region of interest" description="Disordered" evidence="1">
    <location>
        <begin position="54"/>
        <end position="198"/>
    </location>
</feature>
<sequence length="253" mass="29205">MISNHIWVENIVFSWDWFTKVNPNILCIASVPKGYILDGGEDLDDLNWPLSGIEEDKRQTDRQNIGDELGRDDEQQPEDKDTSEKVRENESQEDSDVVDQSDAEEETEEKEYYDMTDDEYSNHSEESHVDDGWVNTVSKNDDDSDEKEPIHTDFHGLVENSESSIEQEDENRLAEKSHKDREVDESENVKDGTGVLEDARDDCNFDKGEFAAVVTHHDHIPGHEIYDDIEDANGRYDSSSNYVIYRNTVFWFG</sequence>
<dbReference type="Proteomes" id="UP000308267">
    <property type="component" value="Unassembled WGS sequence"/>
</dbReference>